<dbReference type="GO" id="GO:0004048">
    <property type="term" value="F:anthranilate phosphoribosyltransferase activity"/>
    <property type="evidence" value="ECO:0007669"/>
    <property type="project" value="UniProtKB-UniRule"/>
</dbReference>
<feature type="binding site" evidence="9">
    <location>
        <begin position="107"/>
        <end position="115"/>
    </location>
    <ligand>
        <name>5-phospho-alpha-D-ribose 1-diphosphate</name>
        <dbReference type="ChEBI" id="CHEBI:58017"/>
    </ligand>
</feature>
<protein>
    <recommendedName>
        <fullName evidence="9">Anthranilate phosphoribosyltransferase</fullName>
        <ecNumber evidence="9">2.4.2.18</ecNumber>
    </recommendedName>
</protein>
<dbReference type="GO" id="GO:0000162">
    <property type="term" value="P:L-tryptophan biosynthetic process"/>
    <property type="evidence" value="ECO:0007669"/>
    <property type="project" value="UniProtKB-UniRule"/>
</dbReference>
<feature type="binding site" evidence="9">
    <location>
        <position position="87"/>
    </location>
    <ligand>
        <name>5-phospho-alpha-D-ribose 1-diphosphate</name>
        <dbReference type="ChEBI" id="CHEBI:58017"/>
    </ligand>
</feature>
<dbReference type="Pfam" id="PF00591">
    <property type="entry name" value="Glycos_transf_3"/>
    <property type="match status" value="1"/>
</dbReference>
<keyword evidence="5 9" id="KW-0822">Tryptophan biosynthesis</keyword>
<evidence type="ECO:0000259" key="10">
    <source>
        <dbReference type="Pfam" id="PF00591"/>
    </source>
</evidence>
<dbReference type="EC" id="2.4.2.18" evidence="9"/>
<comment type="caution">
    <text evidence="9">Lacks conserved residue(s) required for the propagation of feature annotation.</text>
</comment>
<comment type="catalytic activity">
    <reaction evidence="7 9">
        <text>N-(5-phospho-beta-D-ribosyl)anthranilate + diphosphate = 5-phospho-alpha-D-ribose 1-diphosphate + anthranilate</text>
        <dbReference type="Rhea" id="RHEA:11768"/>
        <dbReference type="ChEBI" id="CHEBI:16567"/>
        <dbReference type="ChEBI" id="CHEBI:18277"/>
        <dbReference type="ChEBI" id="CHEBI:33019"/>
        <dbReference type="ChEBI" id="CHEBI:58017"/>
        <dbReference type="EC" id="2.4.2.18"/>
    </reaction>
</comment>
<comment type="similarity">
    <text evidence="9">Belongs to the anthranilate phosphoribosyltransferase family.</text>
</comment>
<comment type="pathway">
    <text evidence="1 9">Amino-acid biosynthesis; L-tryptophan biosynthesis; L-tryptophan from chorismate: step 2/5.</text>
</comment>
<comment type="similarity">
    <text evidence="8">In the C-terminal section; belongs to the anthranilate phosphoribosyltransferase family.</text>
</comment>
<dbReference type="Gene3D" id="3.40.1030.10">
    <property type="entry name" value="Nucleoside phosphorylase/phosphoribosyltransferase catalytic domain"/>
    <property type="match status" value="1"/>
</dbReference>
<evidence type="ECO:0000256" key="1">
    <source>
        <dbReference type="ARBA" id="ARBA00004907"/>
    </source>
</evidence>
<dbReference type="AlphaFoldDB" id="A0A2M9EXD7"/>
<feature type="binding site" evidence="9">
    <location>
        <position position="225"/>
    </location>
    <ligand>
        <name>Mg(2+)</name>
        <dbReference type="ChEBI" id="CHEBI:18420"/>
        <label>2</label>
    </ligand>
</feature>
<dbReference type="EMBL" id="PCGR01000004">
    <property type="protein sequence ID" value="PJK15877.1"/>
    <property type="molecule type" value="Genomic_DNA"/>
</dbReference>
<feature type="binding site" evidence="9">
    <location>
        <position position="110"/>
    </location>
    <ligand>
        <name>anthranilate</name>
        <dbReference type="ChEBI" id="CHEBI:16567"/>
        <label>1</label>
    </ligand>
</feature>
<organism evidence="12 13">
    <name type="scientific">Chryseomicrobium excrementi</name>
    <dbReference type="NCBI Taxonomy" id="2041346"/>
    <lineage>
        <taxon>Bacteria</taxon>
        <taxon>Bacillati</taxon>
        <taxon>Bacillota</taxon>
        <taxon>Bacilli</taxon>
        <taxon>Bacillales</taxon>
        <taxon>Caryophanaceae</taxon>
        <taxon>Chryseomicrobium</taxon>
    </lineage>
</organism>
<dbReference type="HAMAP" id="MF_00211">
    <property type="entry name" value="TrpD"/>
    <property type="match status" value="1"/>
</dbReference>
<comment type="cofactor">
    <cofactor evidence="9">
        <name>Mg(2+)</name>
        <dbReference type="ChEBI" id="CHEBI:18420"/>
    </cofactor>
    <text evidence="9">Binds 2 magnesium ions per monomer.</text>
</comment>
<keyword evidence="4 9" id="KW-0808">Transferase</keyword>
<keyword evidence="13" id="KW-1185">Reference proteome</keyword>
<evidence type="ECO:0000256" key="7">
    <source>
        <dbReference type="ARBA" id="ARBA00052328"/>
    </source>
</evidence>
<sequence length="337" mass="35940">MKATYNRILLGDTLNRREMKELVSAFFETTADPDVIAAILVALHDRKETAEELAGAVDALMERAVRYPEVELDLLDMCGTGGDQSGSFNISTTAAFVVAACGVYVAKHGNRSISSRSGSADVLAALGLEISLSPEQSAEQLTSNGLTFLFAPDVHPSMKQIQPIRKALGRPTLFNLIGPLANPYTLRHQLIGVYKAEYQEVLAQAAKLLGRRRVVIVTGEGQLDEASLDGTTTYTMLHENEITTHQFTAQEVALPAHPRSSIAGGEAEANAAILHQVLAGAPSAYLDTTLVNAGLALLAAEAVETLQEGIAKARRAIESGAALKQLTTYPSRTEVTS</sequence>
<dbReference type="Pfam" id="PF02885">
    <property type="entry name" value="Glycos_trans_3N"/>
    <property type="match status" value="1"/>
</dbReference>
<dbReference type="Proteomes" id="UP000228680">
    <property type="component" value="Unassembled WGS sequence"/>
</dbReference>
<evidence type="ECO:0000256" key="9">
    <source>
        <dbReference type="HAMAP-Rule" id="MF_00211"/>
    </source>
</evidence>
<proteinExistence type="inferred from homology"/>
<evidence type="ECO:0000256" key="3">
    <source>
        <dbReference type="ARBA" id="ARBA00022676"/>
    </source>
</evidence>
<accession>A0A2M9EXD7</accession>
<dbReference type="Gene3D" id="1.20.970.10">
    <property type="entry name" value="Transferase, Pyrimidine Nucleoside Phosphorylase, Chain C"/>
    <property type="match status" value="1"/>
</dbReference>
<feature type="binding site" evidence="9">
    <location>
        <position position="79"/>
    </location>
    <ligand>
        <name>anthranilate</name>
        <dbReference type="ChEBI" id="CHEBI:16567"/>
        <label>1</label>
    </ligand>
</feature>
<evidence type="ECO:0000256" key="6">
    <source>
        <dbReference type="ARBA" id="ARBA00023141"/>
    </source>
</evidence>
<comment type="caution">
    <text evidence="12">The sequence shown here is derived from an EMBL/GenBank/DDBJ whole genome shotgun (WGS) entry which is preliminary data.</text>
</comment>
<evidence type="ECO:0000256" key="2">
    <source>
        <dbReference type="ARBA" id="ARBA00022605"/>
    </source>
</evidence>
<comment type="function">
    <text evidence="9">Catalyzes the transfer of the phosphoribosyl group of 5-phosphorylribose-1-pyrophosphate (PRPP) to anthranilate to yield N-(5'-phosphoribosyl)-anthranilate (PRA).</text>
</comment>
<comment type="subunit">
    <text evidence="9">Homodimer.</text>
</comment>
<evidence type="ECO:0000256" key="8">
    <source>
        <dbReference type="ARBA" id="ARBA00061188"/>
    </source>
</evidence>
<dbReference type="GO" id="GO:0005829">
    <property type="term" value="C:cytosol"/>
    <property type="evidence" value="ECO:0007669"/>
    <property type="project" value="TreeGrafter"/>
</dbReference>
<dbReference type="NCBIfam" id="TIGR01245">
    <property type="entry name" value="trpD"/>
    <property type="match status" value="1"/>
</dbReference>
<feature type="binding site" evidence="9">
    <location>
        <position position="224"/>
    </location>
    <ligand>
        <name>Mg(2+)</name>
        <dbReference type="ChEBI" id="CHEBI:18420"/>
        <label>2</label>
    </ligand>
</feature>
<gene>
    <name evidence="9 12" type="primary">trpD</name>
    <name evidence="12" type="ORF">CQS04_11610</name>
</gene>
<reference evidence="12 13" key="1">
    <citation type="submission" date="2017-10" db="EMBL/GenBank/DDBJ databases">
        <title>Draft genome of Chryseomicrobium casticus sp. nov.</title>
        <authorList>
            <person name="Chakraborty R."/>
            <person name="Saha T."/>
        </authorList>
    </citation>
    <scope>NUCLEOTIDE SEQUENCE [LARGE SCALE GENOMIC DNA]</scope>
    <source>
        <strain evidence="12 13">ET03</strain>
    </source>
</reference>
<evidence type="ECO:0000313" key="13">
    <source>
        <dbReference type="Proteomes" id="UP000228680"/>
    </source>
</evidence>
<evidence type="ECO:0000259" key="11">
    <source>
        <dbReference type="Pfam" id="PF02885"/>
    </source>
</evidence>
<feature type="domain" description="Glycosyl transferase family 3 N-terminal" evidence="11">
    <location>
        <begin position="6"/>
        <end position="64"/>
    </location>
</feature>
<dbReference type="OrthoDB" id="9806430at2"/>
<feature type="binding site" evidence="9">
    <location>
        <position position="225"/>
    </location>
    <ligand>
        <name>Mg(2+)</name>
        <dbReference type="ChEBI" id="CHEBI:18420"/>
        <label>1</label>
    </ligand>
</feature>
<feature type="binding site" evidence="9">
    <location>
        <begin position="82"/>
        <end position="83"/>
    </location>
    <ligand>
        <name>5-phospho-alpha-D-ribose 1-diphosphate</name>
        <dbReference type="ChEBI" id="CHEBI:58017"/>
    </ligand>
</feature>
<dbReference type="SUPFAM" id="SSF47648">
    <property type="entry name" value="Nucleoside phosphorylase/phosphoribosyltransferase N-terminal domain"/>
    <property type="match status" value="1"/>
</dbReference>
<dbReference type="UniPathway" id="UPA00035">
    <property type="reaction ID" value="UER00041"/>
</dbReference>
<keyword evidence="9" id="KW-0479">Metal-binding</keyword>
<evidence type="ECO:0000256" key="5">
    <source>
        <dbReference type="ARBA" id="ARBA00022822"/>
    </source>
</evidence>
<feature type="binding site" evidence="9">
    <location>
        <begin position="89"/>
        <end position="92"/>
    </location>
    <ligand>
        <name>5-phospho-alpha-D-ribose 1-diphosphate</name>
        <dbReference type="ChEBI" id="CHEBI:58017"/>
    </ligand>
</feature>
<dbReference type="RefSeq" id="WP_100354282.1">
    <property type="nucleotide sequence ID" value="NZ_PCGR01000004.1"/>
</dbReference>
<dbReference type="InterPro" id="IPR005940">
    <property type="entry name" value="Anthranilate_Pribosyl_Tfrase"/>
</dbReference>
<dbReference type="GO" id="GO:0000287">
    <property type="term" value="F:magnesium ion binding"/>
    <property type="evidence" value="ECO:0007669"/>
    <property type="project" value="UniProtKB-UniRule"/>
</dbReference>
<feature type="domain" description="Glycosyl transferase family 3" evidence="10">
    <location>
        <begin position="73"/>
        <end position="323"/>
    </location>
</feature>
<dbReference type="InterPro" id="IPR035902">
    <property type="entry name" value="Nuc_phospho_transferase"/>
</dbReference>
<dbReference type="InterPro" id="IPR036320">
    <property type="entry name" value="Glycosyl_Trfase_fam3_N_dom_sf"/>
</dbReference>
<feature type="binding site" evidence="9">
    <location>
        <position position="119"/>
    </location>
    <ligand>
        <name>5-phospho-alpha-D-ribose 1-diphosphate</name>
        <dbReference type="ChEBI" id="CHEBI:58017"/>
    </ligand>
</feature>
<name>A0A2M9EXD7_9BACL</name>
<keyword evidence="3 9" id="KW-0328">Glycosyltransferase</keyword>
<evidence type="ECO:0000313" key="12">
    <source>
        <dbReference type="EMBL" id="PJK15877.1"/>
    </source>
</evidence>
<dbReference type="FunFam" id="3.40.1030.10:FF:000002">
    <property type="entry name" value="Anthranilate phosphoribosyltransferase"/>
    <property type="match status" value="1"/>
</dbReference>
<feature type="binding site" evidence="9">
    <location>
        <position position="79"/>
    </location>
    <ligand>
        <name>5-phospho-alpha-D-ribose 1-diphosphate</name>
        <dbReference type="ChEBI" id="CHEBI:58017"/>
    </ligand>
</feature>
<dbReference type="InterPro" id="IPR017459">
    <property type="entry name" value="Glycosyl_Trfase_fam3_N_dom"/>
</dbReference>
<feature type="binding site" evidence="9">
    <location>
        <position position="91"/>
    </location>
    <ligand>
        <name>Mg(2+)</name>
        <dbReference type="ChEBI" id="CHEBI:18420"/>
        <label>1</label>
    </ligand>
</feature>
<dbReference type="PANTHER" id="PTHR43285">
    <property type="entry name" value="ANTHRANILATE PHOSPHORIBOSYLTRANSFERASE"/>
    <property type="match status" value="1"/>
</dbReference>
<keyword evidence="2 9" id="KW-0028">Amino-acid biosynthesis</keyword>
<keyword evidence="9" id="KW-0460">Magnesium</keyword>
<keyword evidence="6 9" id="KW-0057">Aromatic amino acid biosynthesis</keyword>
<dbReference type="SUPFAM" id="SSF52418">
    <property type="entry name" value="Nucleoside phosphorylase/phosphoribosyltransferase catalytic domain"/>
    <property type="match status" value="1"/>
</dbReference>
<evidence type="ECO:0000256" key="4">
    <source>
        <dbReference type="ARBA" id="ARBA00022679"/>
    </source>
</evidence>
<dbReference type="PANTHER" id="PTHR43285:SF2">
    <property type="entry name" value="ANTHRANILATE PHOSPHORIBOSYLTRANSFERASE"/>
    <property type="match status" value="1"/>
</dbReference>
<dbReference type="InterPro" id="IPR000312">
    <property type="entry name" value="Glycosyl_Trfase_fam3"/>
</dbReference>
<feature type="binding site" evidence="9">
    <location>
        <position position="165"/>
    </location>
    <ligand>
        <name>anthranilate</name>
        <dbReference type="ChEBI" id="CHEBI:16567"/>
        <label>2</label>
    </ligand>
</feature>